<organism evidence="2">
    <name type="scientific">Mycobacterium sp. (strain MCS)</name>
    <dbReference type="NCBI Taxonomy" id="164756"/>
    <lineage>
        <taxon>Bacteria</taxon>
        <taxon>Bacillati</taxon>
        <taxon>Actinomycetota</taxon>
        <taxon>Actinomycetes</taxon>
        <taxon>Mycobacteriales</taxon>
        <taxon>Mycobacteriaceae</taxon>
        <taxon>Mycobacterium</taxon>
    </lineage>
</organism>
<accession>A0A5Q5BGK1</accession>
<dbReference type="InterPro" id="IPR009200">
    <property type="entry name" value="DUF1269_membrane"/>
</dbReference>
<protein>
    <submittedName>
        <fullName evidence="2">Sulfatase family protein</fullName>
    </submittedName>
</protein>
<keyword evidence="1" id="KW-1133">Transmembrane helix</keyword>
<gene>
    <name evidence="2" type="ordered locus">Mmcs_1266</name>
</gene>
<sequence>MTMRIDEVTDDMHAVVLVAGYSDPDKAHEDFIELNRRIKNKSVEIRAAALVTEGADGEATVTHAVNHHGRVAAGWGAGVGALLGLFAPPILASVVVGAAAAAIVASFADHEIDTGLRREIGHALTRGTAVVLVLASPNGAAKAAQVINHARQLSALPMDEMTLNTLDQAAAEVSAAVAAGPRD</sequence>
<proteinExistence type="predicted"/>
<keyword evidence="1" id="KW-0472">Membrane</keyword>
<dbReference type="EMBL" id="CP000384">
    <property type="protein sequence ID" value="ABG07378.1"/>
    <property type="molecule type" value="Genomic_DNA"/>
</dbReference>
<dbReference type="AlphaFoldDB" id="A0A5Q5BGK1"/>
<dbReference type="Pfam" id="PF06897">
    <property type="entry name" value="DUF1269"/>
    <property type="match status" value="1"/>
</dbReference>
<dbReference type="KEGG" id="mmc:Mmcs_1266"/>
<keyword evidence="1" id="KW-0812">Transmembrane</keyword>
<evidence type="ECO:0000313" key="2">
    <source>
        <dbReference type="EMBL" id="ABG07378.1"/>
    </source>
</evidence>
<evidence type="ECO:0000256" key="1">
    <source>
        <dbReference type="SAM" id="Phobius"/>
    </source>
</evidence>
<reference evidence="2" key="1">
    <citation type="submission" date="2006-06" db="EMBL/GenBank/DDBJ databases">
        <title>Complete sequence of chromosome of Mycobacterium sp. MCS.</title>
        <authorList>
            <consortium name="US DOE Joint Genome Institute"/>
            <person name="Copeland A."/>
            <person name="Lucas S."/>
            <person name="Lapidus A."/>
            <person name="Barry K."/>
            <person name="Detter J.C."/>
            <person name="Glavina del Rio T."/>
            <person name="Hammon N."/>
            <person name="Israni S."/>
            <person name="Dalin E."/>
            <person name="Tice H."/>
            <person name="Pitluck S."/>
            <person name="Martinez M."/>
            <person name="Schmutz J."/>
            <person name="Larimer F."/>
            <person name="Land M."/>
            <person name="Hauser L."/>
            <person name="Kyrpides N."/>
            <person name="Kim E."/>
            <person name="Miller C.D."/>
            <person name="Hughes J.E."/>
            <person name="Anderson A.J."/>
            <person name="Sims R.C."/>
            <person name="Richardson P."/>
        </authorList>
    </citation>
    <scope>NUCLEOTIDE SEQUENCE [LARGE SCALE GENOMIC DNA]</scope>
    <source>
        <strain evidence="2">MCS</strain>
    </source>
</reference>
<feature type="transmembrane region" description="Helical" evidence="1">
    <location>
        <begin position="85"/>
        <end position="108"/>
    </location>
</feature>
<name>A0A5Q5BGK1_MYCSS</name>